<organism evidence="7 8">
    <name type="scientific">Streptacidiphilus monticola</name>
    <dbReference type="NCBI Taxonomy" id="2161674"/>
    <lineage>
        <taxon>Bacteria</taxon>
        <taxon>Bacillati</taxon>
        <taxon>Actinomycetota</taxon>
        <taxon>Actinomycetes</taxon>
        <taxon>Kitasatosporales</taxon>
        <taxon>Streptomycetaceae</taxon>
        <taxon>Streptacidiphilus</taxon>
    </lineage>
</organism>
<evidence type="ECO:0000256" key="1">
    <source>
        <dbReference type="ARBA" id="ARBA00023015"/>
    </source>
</evidence>
<evidence type="ECO:0000256" key="3">
    <source>
        <dbReference type="ARBA" id="ARBA00023159"/>
    </source>
</evidence>
<dbReference type="SMART" id="SM00422">
    <property type="entry name" value="HTH_MERR"/>
    <property type="match status" value="1"/>
</dbReference>
<protein>
    <submittedName>
        <fullName evidence="7">MerR family transcriptional regulator</fullName>
    </submittedName>
</protein>
<dbReference type="SUPFAM" id="SSF46955">
    <property type="entry name" value="Putative DNA-binding domain"/>
    <property type="match status" value="1"/>
</dbReference>
<gene>
    <name evidence="7" type="ORF">ACFP3V_24590</name>
</gene>
<evidence type="ECO:0000256" key="2">
    <source>
        <dbReference type="ARBA" id="ARBA00023125"/>
    </source>
</evidence>
<evidence type="ECO:0000313" key="7">
    <source>
        <dbReference type="EMBL" id="MFC5910387.1"/>
    </source>
</evidence>
<feature type="domain" description="HTH merR-type" evidence="6">
    <location>
        <begin position="1"/>
        <end position="71"/>
    </location>
</feature>
<reference evidence="8" key="1">
    <citation type="journal article" date="2019" name="Int. J. Syst. Evol. Microbiol.">
        <title>The Global Catalogue of Microorganisms (GCM) 10K type strain sequencing project: providing services to taxonomists for standard genome sequencing and annotation.</title>
        <authorList>
            <consortium name="The Broad Institute Genomics Platform"/>
            <consortium name="The Broad Institute Genome Sequencing Center for Infectious Disease"/>
            <person name="Wu L."/>
            <person name="Ma J."/>
        </authorList>
    </citation>
    <scope>NUCLEOTIDE SEQUENCE [LARGE SCALE GENOMIC DNA]</scope>
    <source>
        <strain evidence="8">JCM 4816</strain>
    </source>
</reference>
<dbReference type="PRINTS" id="PR00040">
    <property type="entry name" value="HTHMERR"/>
</dbReference>
<dbReference type="Pfam" id="PF13411">
    <property type="entry name" value="MerR_1"/>
    <property type="match status" value="1"/>
</dbReference>
<keyword evidence="2" id="KW-0238">DNA-binding</keyword>
<dbReference type="InterPro" id="IPR009061">
    <property type="entry name" value="DNA-bd_dom_put_sf"/>
</dbReference>
<dbReference type="InterPro" id="IPR012925">
    <property type="entry name" value="TipAS_dom"/>
</dbReference>
<dbReference type="CDD" id="cd01106">
    <property type="entry name" value="HTH_TipAL-Mta"/>
    <property type="match status" value="1"/>
</dbReference>
<proteinExistence type="predicted"/>
<dbReference type="PANTHER" id="PTHR30204">
    <property type="entry name" value="REDOX-CYCLING DRUG-SENSING TRANSCRIPTIONAL ACTIVATOR SOXR"/>
    <property type="match status" value="1"/>
</dbReference>
<dbReference type="Gene3D" id="1.10.490.50">
    <property type="entry name" value="Antibiotic binding domain of TipA-like multidrug resistance regulators"/>
    <property type="match status" value="1"/>
</dbReference>
<accession>A0ABW1G9V0</accession>
<dbReference type="Pfam" id="PF07739">
    <property type="entry name" value="TipAS"/>
    <property type="match status" value="1"/>
</dbReference>
<comment type="caution">
    <text evidence="7">The sequence shown here is derived from an EMBL/GenBank/DDBJ whole genome shotgun (WGS) entry which is preliminary data.</text>
</comment>
<dbReference type="InterPro" id="IPR036244">
    <property type="entry name" value="TipA-like_antibiotic-bd"/>
</dbReference>
<dbReference type="RefSeq" id="WP_380587464.1">
    <property type="nucleotide sequence ID" value="NZ_JBHSQJ010000117.1"/>
</dbReference>
<dbReference type="InterPro" id="IPR047057">
    <property type="entry name" value="MerR_fam"/>
</dbReference>
<dbReference type="SUPFAM" id="SSF89082">
    <property type="entry name" value="Antibiotic binding domain of TipA-like multidrug resistance regulators"/>
    <property type="match status" value="1"/>
</dbReference>
<evidence type="ECO:0000313" key="8">
    <source>
        <dbReference type="Proteomes" id="UP001596174"/>
    </source>
</evidence>
<keyword evidence="1" id="KW-0805">Transcription regulation</keyword>
<dbReference type="EMBL" id="JBHSQJ010000117">
    <property type="protein sequence ID" value="MFC5910387.1"/>
    <property type="molecule type" value="Genomic_DNA"/>
</dbReference>
<feature type="coiled-coil region" evidence="5">
    <location>
        <begin position="78"/>
        <end position="105"/>
    </location>
</feature>
<dbReference type="PANTHER" id="PTHR30204:SF90">
    <property type="entry name" value="HTH-TYPE TRANSCRIPTIONAL ACTIVATOR MTA"/>
    <property type="match status" value="1"/>
</dbReference>
<keyword evidence="3" id="KW-0010">Activator</keyword>
<keyword evidence="4" id="KW-0804">Transcription</keyword>
<evidence type="ECO:0000256" key="4">
    <source>
        <dbReference type="ARBA" id="ARBA00023163"/>
    </source>
</evidence>
<evidence type="ECO:0000256" key="5">
    <source>
        <dbReference type="SAM" id="Coils"/>
    </source>
</evidence>
<dbReference type="PROSITE" id="PS50937">
    <property type="entry name" value="HTH_MERR_2"/>
    <property type="match status" value="1"/>
</dbReference>
<dbReference type="InterPro" id="IPR000551">
    <property type="entry name" value="MerR-type_HTH_dom"/>
</dbReference>
<sequence length="254" mass="28907">MGYSVGEVSRLAKVTVRTLHHYDEVGLLHPSARTSAGYRRYDDADLDRLQQILFYRELGFSLDDIAAVLDDSAGTPPSEHLRRQHALLTDRIARLQQMAAAVERALEARKLGINLTPEEKFEVFGEDYVDYEEEAQERWGETDAWKQSQRRASQYRKEDWMRIKAEADELNVRIGEAIAAGHAPDSPEGMAVAEAHRQHITRYFYDCSYTIHRGLAEMYLADPRFTEYYEKIVPGGAAWIRDAILANAARGEGS</sequence>
<keyword evidence="5" id="KW-0175">Coiled coil</keyword>
<dbReference type="Gene3D" id="1.10.1660.10">
    <property type="match status" value="1"/>
</dbReference>
<name>A0ABW1G9V0_9ACTN</name>
<evidence type="ECO:0000259" key="6">
    <source>
        <dbReference type="PROSITE" id="PS50937"/>
    </source>
</evidence>
<dbReference type="Proteomes" id="UP001596174">
    <property type="component" value="Unassembled WGS sequence"/>
</dbReference>
<keyword evidence="8" id="KW-1185">Reference proteome</keyword>